<dbReference type="Xenbase" id="XB-GENE-29093499">
    <property type="gene designation" value="LOC116407924"/>
</dbReference>
<evidence type="ECO:0000313" key="10">
    <source>
        <dbReference type="RefSeq" id="XP_031750058.1"/>
    </source>
</evidence>
<dbReference type="GO" id="GO:0005125">
    <property type="term" value="F:cytokine activity"/>
    <property type="evidence" value="ECO:0007669"/>
    <property type="project" value="UniProtKB-KW"/>
</dbReference>
<evidence type="ECO:0000256" key="5">
    <source>
        <dbReference type="ARBA" id="ARBA00022729"/>
    </source>
</evidence>
<feature type="chain" id="PRO_5035219923" evidence="8">
    <location>
        <begin position="27"/>
        <end position="195"/>
    </location>
</feature>
<keyword evidence="4" id="KW-0964">Secreted</keyword>
<dbReference type="Gene3D" id="1.20.1250.10">
    <property type="match status" value="1"/>
</dbReference>
<organism evidence="9 10">
    <name type="scientific">Xenopus tropicalis</name>
    <name type="common">Western clawed frog</name>
    <name type="synonym">Silurana tropicalis</name>
    <dbReference type="NCBI Taxonomy" id="8364"/>
    <lineage>
        <taxon>Eukaryota</taxon>
        <taxon>Metazoa</taxon>
        <taxon>Chordata</taxon>
        <taxon>Craniata</taxon>
        <taxon>Vertebrata</taxon>
        <taxon>Euteleostomi</taxon>
        <taxon>Amphibia</taxon>
        <taxon>Batrachia</taxon>
        <taxon>Anura</taxon>
        <taxon>Pipoidea</taxon>
        <taxon>Pipidae</taxon>
        <taxon>Xenopodinae</taxon>
        <taxon>Xenopus</taxon>
        <taxon>Silurana</taxon>
    </lineage>
</organism>
<evidence type="ECO:0000256" key="6">
    <source>
        <dbReference type="ARBA" id="ARBA00023118"/>
    </source>
</evidence>
<dbReference type="Proteomes" id="UP000008143">
    <property type="component" value="Chromosome 10"/>
</dbReference>
<protein>
    <submittedName>
        <fullName evidence="10">Interferon alpha-3-like</fullName>
    </submittedName>
</protein>
<proteinExistence type="inferred from homology"/>
<dbReference type="AGR" id="Xenbase:XB-GENE-29093499"/>
<dbReference type="InterPro" id="IPR009079">
    <property type="entry name" value="4_helix_cytokine-like_core"/>
</dbReference>
<dbReference type="AlphaFoldDB" id="A0A8J1IWY5"/>
<feature type="signal peptide" evidence="8">
    <location>
        <begin position="1"/>
        <end position="26"/>
    </location>
</feature>
<evidence type="ECO:0000313" key="9">
    <source>
        <dbReference type="Proteomes" id="UP000008143"/>
    </source>
</evidence>
<dbReference type="PANTHER" id="PTHR11691:SF73">
    <property type="entry name" value="INTERFERON BETA"/>
    <property type="match status" value="1"/>
</dbReference>
<accession>A0A8J1IWY5</accession>
<evidence type="ECO:0000256" key="2">
    <source>
        <dbReference type="ARBA" id="ARBA00011033"/>
    </source>
</evidence>
<dbReference type="InterPro" id="IPR000471">
    <property type="entry name" value="Interferon_alpha/beta/delta"/>
</dbReference>
<sequence>MAGPGVKQLLGMSVSVLLLITLGSSGQPTKGKDVYRTQLNINREVRTLLGNMVAIPYSECEDNWRFFRLSEFLKNMSEVPIGLLQITIHQFSVIFTDNLANSVENKTVTQAMSKMQTLLYWYSTSGDYSGLKELTLKYETKKIRRYFRKMLKYLMKKGYSRCAWASVRDEMEKVLLLVTWHTDILLKKHLQRGHP</sequence>
<name>A0A8J1IWY5_XENTR</name>
<evidence type="ECO:0000256" key="8">
    <source>
        <dbReference type="SAM" id="SignalP"/>
    </source>
</evidence>
<dbReference type="GO" id="GO:0005126">
    <property type="term" value="F:cytokine receptor binding"/>
    <property type="evidence" value="ECO:0007669"/>
    <property type="project" value="InterPro"/>
</dbReference>
<evidence type="ECO:0000256" key="4">
    <source>
        <dbReference type="ARBA" id="ARBA00022525"/>
    </source>
</evidence>
<comment type="similarity">
    <text evidence="2">Belongs to the alpha/beta interferon family.</text>
</comment>
<comment type="subcellular location">
    <subcellularLocation>
        <location evidence="1">Secreted</location>
    </subcellularLocation>
</comment>
<dbReference type="GeneID" id="116407924"/>
<dbReference type="OrthoDB" id="9833506at2759"/>
<dbReference type="RefSeq" id="XP_031750058.1">
    <property type="nucleotide sequence ID" value="XM_031894198.1"/>
</dbReference>
<evidence type="ECO:0000256" key="3">
    <source>
        <dbReference type="ARBA" id="ARBA00022514"/>
    </source>
</evidence>
<evidence type="ECO:0000313" key="11">
    <source>
        <dbReference type="Xenbase" id="XB-GENE-29093499"/>
    </source>
</evidence>
<evidence type="ECO:0000256" key="7">
    <source>
        <dbReference type="ARBA" id="ARBA00023157"/>
    </source>
</evidence>
<keyword evidence="5 8" id="KW-0732">Signal</keyword>
<keyword evidence="7" id="KW-1015">Disulfide bond</keyword>
<dbReference type="PANTHER" id="PTHR11691">
    <property type="entry name" value="TYPE I INTERFERON"/>
    <property type="match status" value="1"/>
</dbReference>
<keyword evidence="3" id="KW-0202">Cytokine</keyword>
<dbReference type="GO" id="GO:0051607">
    <property type="term" value="P:defense response to virus"/>
    <property type="evidence" value="ECO:0007669"/>
    <property type="project" value="UniProtKB-KW"/>
</dbReference>
<dbReference type="Pfam" id="PF00143">
    <property type="entry name" value="Interferon"/>
    <property type="match status" value="1"/>
</dbReference>
<keyword evidence="6" id="KW-0051">Antiviral defense</keyword>
<reference evidence="10" key="1">
    <citation type="submission" date="2025-08" db="UniProtKB">
        <authorList>
            <consortium name="RefSeq"/>
        </authorList>
    </citation>
    <scope>IDENTIFICATION</scope>
    <source>
        <strain evidence="10">Nigerian</strain>
        <tissue evidence="10">Liver and blood</tissue>
    </source>
</reference>
<dbReference type="SUPFAM" id="SSF47266">
    <property type="entry name" value="4-helical cytokines"/>
    <property type="match status" value="1"/>
</dbReference>
<keyword evidence="9" id="KW-1185">Reference proteome</keyword>
<dbReference type="GO" id="GO:0006955">
    <property type="term" value="P:immune response"/>
    <property type="evidence" value="ECO:0007669"/>
    <property type="project" value="UniProtKB-ARBA"/>
</dbReference>
<dbReference type="GO" id="GO:0005615">
    <property type="term" value="C:extracellular space"/>
    <property type="evidence" value="ECO:0007669"/>
    <property type="project" value="UniProtKB-KW"/>
</dbReference>
<evidence type="ECO:0000256" key="1">
    <source>
        <dbReference type="ARBA" id="ARBA00004613"/>
    </source>
</evidence>
<dbReference type="KEGG" id="xtr:116407924"/>
<gene>
    <name evidence="10 11" type="primary">LOC116407924</name>
</gene>